<gene>
    <name evidence="1" type="ORF">ETAA8_58350</name>
</gene>
<dbReference type="RefSeq" id="WP_145096573.1">
    <property type="nucleotide sequence ID" value="NZ_CP036274.1"/>
</dbReference>
<keyword evidence="2" id="KW-1185">Reference proteome</keyword>
<reference evidence="1 2" key="1">
    <citation type="submission" date="2019-02" db="EMBL/GenBank/DDBJ databases">
        <title>Deep-cultivation of Planctomycetes and their phenomic and genomic characterization uncovers novel biology.</title>
        <authorList>
            <person name="Wiegand S."/>
            <person name="Jogler M."/>
            <person name="Boedeker C."/>
            <person name="Pinto D."/>
            <person name="Vollmers J."/>
            <person name="Rivas-Marin E."/>
            <person name="Kohn T."/>
            <person name="Peeters S.H."/>
            <person name="Heuer A."/>
            <person name="Rast P."/>
            <person name="Oberbeckmann S."/>
            <person name="Bunk B."/>
            <person name="Jeske O."/>
            <person name="Meyerdierks A."/>
            <person name="Storesund J.E."/>
            <person name="Kallscheuer N."/>
            <person name="Luecker S."/>
            <person name="Lage O.M."/>
            <person name="Pohl T."/>
            <person name="Merkel B.J."/>
            <person name="Hornburger P."/>
            <person name="Mueller R.-W."/>
            <person name="Bruemmer F."/>
            <person name="Labrenz M."/>
            <person name="Spormann A.M."/>
            <person name="Op den Camp H."/>
            <person name="Overmann J."/>
            <person name="Amann R."/>
            <person name="Jetten M.S.M."/>
            <person name="Mascher T."/>
            <person name="Medema M.H."/>
            <person name="Devos D.P."/>
            <person name="Kaster A.-K."/>
            <person name="Ovreas L."/>
            <person name="Rohde M."/>
            <person name="Galperin M.Y."/>
            <person name="Jogler C."/>
        </authorList>
    </citation>
    <scope>NUCLEOTIDE SEQUENCE [LARGE SCALE GENOMIC DNA]</scope>
    <source>
        <strain evidence="1 2">ETA_A8</strain>
    </source>
</reference>
<protein>
    <submittedName>
        <fullName evidence="1">Uncharacterized protein</fullName>
    </submittedName>
</protein>
<dbReference type="KEGG" id="aagg:ETAA8_58350"/>
<proteinExistence type="predicted"/>
<dbReference type="Proteomes" id="UP000315017">
    <property type="component" value="Chromosome"/>
</dbReference>
<dbReference type="EMBL" id="CP036274">
    <property type="protein sequence ID" value="QDU30688.1"/>
    <property type="molecule type" value="Genomic_DNA"/>
</dbReference>
<accession>A0A517YKE4</accession>
<evidence type="ECO:0000313" key="2">
    <source>
        <dbReference type="Proteomes" id="UP000315017"/>
    </source>
</evidence>
<sequence length="78" mass="8675">MPTARRSSTQKKAQAQQLRLSGITHARRTLVRLLSLVVCRVRPSVHAAYQAMEGTLQVIAKSVYKKLDGTEATVAKLW</sequence>
<dbReference type="AlphaFoldDB" id="A0A517YKE4"/>
<evidence type="ECO:0000313" key="1">
    <source>
        <dbReference type="EMBL" id="QDU30688.1"/>
    </source>
</evidence>
<organism evidence="1 2">
    <name type="scientific">Anatilimnocola aggregata</name>
    <dbReference type="NCBI Taxonomy" id="2528021"/>
    <lineage>
        <taxon>Bacteria</taxon>
        <taxon>Pseudomonadati</taxon>
        <taxon>Planctomycetota</taxon>
        <taxon>Planctomycetia</taxon>
        <taxon>Pirellulales</taxon>
        <taxon>Pirellulaceae</taxon>
        <taxon>Anatilimnocola</taxon>
    </lineage>
</organism>
<name>A0A517YKE4_9BACT</name>